<sequence>MTNSSVQKNNTRQPLVEQDTVFIEQKIEWLEKKRIKHVSSLCLYDDRIESEQHVYYLEDIFDLSYRWSEEQIGFLYVHTVFGIRTFHIHSSPEKFISTFHTLEHL</sequence>
<name>A0A419V3U8_9BACL</name>
<dbReference type="Proteomes" id="UP000285120">
    <property type="component" value="Unassembled WGS sequence"/>
</dbReference>
<comment type="caution">
    <text evidence="1">The sequence shown here is derived from an EMBL/GenBank/DDBJ whole genome shotgun (WGS) entry which is preliminary data.</text>
</comment>
<gene>
    <name evidence="1" type="ORF">ATL39_2295</name>
</gene>
<dbReference type="OrthoDB" id="2691759at2"/>
<accession>A0A419V3U8</accession>
<keyword evidence="2" id="KW-1185">Reference proteome</keyword>
<proteinExistence type="predicted"/>
<dbReference type="AlphaFoldDB" id="A0A419V3U8"/>
<organism evidence="1 2">
    <name type="scientific">Sinobaca qinghaiensis</name>
    <dbReference type="NCBI Taxonomy" id="342944"/>
    <lineage>
        <taxon>Bacteria</taxon>
        <taxon>Bacillati</taxon>
        <taxon>Bacillota</taxon>
        <taxon>Bacilli</taxon>
        <taxon>Bacillales</taxon>
        <taxon>Sporolactobacillaceae</taxon>
        <taxon>Sinobaca</taxon>
    </lineage>
</organism>
<protein>
    <submittedName>
        <fullName evidence="1">Uncharacterized protein</fullName>
    </submittedName>
</protein>
<dbReference type="RefSeq" id="WP_120193470.1">
    <property type="nucleotide sequence ID" value="NZ_RAPK01000009.1"/>
</dbReference>
<evidence type="ECO:0000313" key="2">
    <source>
        <dbReference type="Proteomes" id="UP000285120"/>
    </source>
</evidence>
<reference evidence="1 2" key="1">
    <citation type="submission" date="2018-09" db="EMBL/GenBank/DDBJ databases">
        <title>Genomic Encyclopedia of Archaeal and Bacterial Type Strains, Phase II (KMG-II): from individual species to whole genera.</title>
        <authorList>
            <person name="Goeker M."/>
        </authorList>
    </citation>
    <scope>NUCLEOTIDE SEQUENCE [LARGE SCALE GENOMIC DNA]</scope>
    <source>
        <strain evidence="1 2">DSM 17008</strain>
    </source>
</reference>
<dbReference type="EMBL" id="RAPK01000009">
    <property type="protein sequence ID" value="RKD73091.1"/>
    <property type="molecule type" value="Genomic_DNA"/>
</dbReference>
<evidence type="ECO:0000313" key="1">
    <source>
        <dbReference type="EMBL" id="RKD73091.1"/>
    </source>
</evidence>